<dbReference type="AlphaFoldDB" id="A0A1T0CI82"/>
<evidence type="ECO:0000256" key="2">
    <source>
        <dbReference type="ARBA" id="ARBA00004667"/>
    </source>
</evidence>
<dbReference type="OrthoDB" id="9769617at2"/>
<dbReference type="SUPFAM" id="SSF55681">
    <property type="entry name" value="Class II aaRS and biotin synthetases"/>
    <property type="match status" value="1"/>
</dbReference>
<comment type="function">
    <text evidence="7 8">Required for the first step of histidine biosynthesis. May allow the feedback regulation of ATP phosphoribosyltransferase activity by histidine.</text>
</comment>
<comment type="similarity">
    <text evidence="3 8">Belongs to the class-II aminoacyl-tRNA synthetase family. HisZ subfamily.</text>
</comment>
<dbReference type="HAMAP" id="MF_00125">
    <property type="entry name" value="HisZ"/>
    <property type="match status" value="1"/>
</dbReference>
<name>A0A1T0CI82_9GAMM</name>
<evidence type="ECO:0000256" key="8">
    <source>
        <dbReference type="HAMAP-Rule" id="MF_00125"/>
    </source>
</evidence>
<feature type="binding site" evidence="9">
    <location>
        <position position="165"/>
    </location>
    <ligand>
        <name>L-histidine</name>
        <dbReference type="ChEBI" id="CHEBI:57595"/>
    </ligand>
</feature>
<dbReference type="EMBL" id="MUYT01000004">
    <property type="protein sequence ID" value="OOS22044.1"/>
    <property type="molecule type" value="Genomic_DNA"/>
</dbReference>
<dbReference type="NCBIfam" id="NF009086">
    <property type="entry name" value="PRK12421.1"/>
    <property type="match status" value="1"/>
</dbReference>
<keyword evidence="12" id="KW-0808">Transferase</keyword>
<dbReference type="PANTHER" id="PTHR43707:SF1">
    <property type="entry name" value="HISTIDINE--TRNA LIGASE, MITOCHONDRIAL-RELATED"/>
    <property type="match status" value="1"/>
</dbReference>
<comment type="pathway">
    <text evidence="2 8">Amino-acid biosynthesis; L-histidine biosynthesis; L-histidine from 5-phospho-alpha-D-ribose 1-diphosphate: step 1/9.</text>
</comment>
<feature type="region of interest" description="Disordered" evidence="10">
    <location>
        <begin position="356"/>
        <end position="387"/>
    </location>
</feature>
<organism evidence="12 13">
    <name type="scientific">Lwoffella lincolnii</name>
    <dbReference type="NCBI Taxonomy" id="90241"/>
    <lineage>
        <taxon>Bacteria</taxon>
        <taxon>Pseudomonadati</taxon>
        <taxon>Pseudomonadota</taxon>
        <taxon>Gammaproteobacteria</taxon>
        <taxon>Moraxellales</taxon>
        <taxon>Moraxellaceae</taxon>
        <taxon>Lwoffella</taxon>
    </lineage>
</organism>
<evidence type="ECO:0000313" key="12">
    <source>
        <dbReference type="EMBL" id="OOS22044.1"/>
    </source>
</evidence>
<dbReference type="Pfam" id="PF13393">
    <property type="entry name" value="tRNA-synt_His"/>
    <property type="match status" value="1"/>
</dbReference>
<keyword evidence="12" id="KW-0328">Glycosyltransferase</keyword>
<feature type="binding site" evidence="9">
    <location>
        <position position="161"/>
    </location>
    <ligand>
        <name>L-histidine</name>
        <dbReference type="ChEBI" id="CHEBI:57595"/>
    </ligand>
</feature>
<dbReference type="GO" id="GO:0004821">
    <property type="term" value="F:histidine-tRNA ligase activity"/>
    <property type="evidence" value="ECO:0007669"/>
    <property type="project" value="TreeGrafter"/>
</dbReference>
<evidence type="ECO:0000256" key="3">
    <source>
        <dbReference type="ARBA" id="ARBA00005539"/>
    </source>
</evidence>
<gene>
    <name evidence="8" type="primary">hisZ</name>
    <name evidence="12" type="ORF">B0682_04400</name>
</gene>
<evidence type="ECO:0000256" key="7">
    <source>
        <dbReference type="ARBA" id="ARBA00025246"/>
    </source>
</evidence>
<evidence type="ECO:0000256" key="6">
    <source>
        <dbReference type="ARBA" id="ARBA00022490"/>
    </source>
</evidence>
<comment type="caution">
    <text evidence="12">The sequence shown here is derived from an EMBL/GenBank/DDBJ whole genome shotgun (WGS) entry which is preliminary data.</text>
</comment>
<evidence type="ECO:0000313" key="13">
    <source>
        <dbReference type="Proteomes" id="UP000191094"/>
    </source>
</evidence>
<keyword evidence="8" id="KW-0368">Histidine biosynthesis</keyword>
<evidence type="ECO:0000256" key="1">
    <source>
        <dbReference type="ARBA" id="ARBA00004496"/>
    </source>
</evidence>
<dbReference type="GO" id="GO:0000105">
    <property type="term" value="P:L-histidine biosynthetic process"/>
    <property type="evidence" value="ECO:0007669"/>
    <property type="project" value="UniProtKB-UniRule"/>
</dbReference>
<dbReference type="InterPro" id="IPR004517">
    <property type="entry name" value="HisZ"/>
</dbReference>
<evidence type="ECO:0000256" key="5">
    <source>
        <dbReference type="ARBA" id="ARBA00020397"/>
    </source>
</evidence>
<dbReference type="InterPro" id="IPR041715">
    <property type="entry name" value="HisRS-like_core"/>
</dbReference>
<dbReference type="InterPro" id="IPR045864">
    <property type="entry name" value="aa-tRNA-synth_II/BPL/LPL"/>
</dbReference>
<keyword evidence="8" id="KW-0028">Amino-acid biosynthesis</keyword>
<evidence type="ECO:0000256" key="9">
    <source>
        <dbReference type="PIRSR" id="PIRSR001549-1"/>
    </source>
</evidence>
<dbReference type="PIRSF" id="PIRSF001549">
    <property type="entry name" value="His-tRNA_synth"/>
    <property type="match status" value="1"/>
</dbReference>
<dbReference type="GO" id="GO:0005737">
    <property type="term" value="C:cytoplasm"/>
    <property type="evidence" value="ECO:0007669"/>
    <property type="project" value="UniProtKB-SubCell"/>
</dbReference>
<dbReference type="UniPathway" id="UPA00031">
    <property type="reaction ID" value="UER00006"/>
</dbReference>
<dbReference type="PANTHER" id="PTHR43707">
    <property type="entry name" value="HISTIDYL-TRNA SYNTHETASE"/>
    <property type="match status" value="1"/>
</dbReference>
<dbReference type="STRING" id="90241.B0682_04400"/>
<dbReference type="GO" id="GO:0006427">
    <property type="term" value="P:histidyl-tRNA aminoacylation"/>
    <property type="evidence" value="ECO:0007669"/>
    <property type="project" value="TreeGrafter"/>
</dbReference>
<comment type="subcellular location">
    <subcellularLocation>
        <location evidence="1 8">Cytoplasm</location>
    </subcellularLocation>
</comment>
<proteinExistence type="inferred from homology"/>
<accession>A0A1T0CI82</accession>
<protein>
    <recommendedName>
        <fullName evidence="5 8">ATP phosphoribosyltransferase regulatory subunit</fullName>
    </recommendedName>
</protein>
<evidence type="ECO:0000259" key="11">
    <source>
        <dbReference type="Pfam" id="PF13393"/>
    </source>
</evidence>
<evidence type="ECO:0000256" key="10">
    <source>
        <dbReference type="SAM" id="MobiDB-lite"/>
    </source>
</evidence>
<comment type="subunit">
    <text evidence="4 8">Heteromultimer composed of HisG and HisZ subunits.</text>
</comment>
<comment type="miscellaneous">
    <text evidence="8">This function is generally fulfilled by the C-terminal part of HisG, which is missing in some bacteria such as this one.</text>
</comment>
<reference evidence="12 13" key="1">
    <citation type="submission" date="2017-02" db="EMBL/GenBank/DDBJ databases">
        <title>Draft genome sequence of Moraxella lincolnii CCUG 9405T type strain.</title>
        <authorList>
            <person name="Salva-Serra F."/>
            <person name="Engstrom-Jakobsson H."/>
            <person name="Thorell K."/>
            <person name="Jaen-Luchoro D."/>
            <person name="Gonzales-Siles L."/>
            <person name="Karlsson R."/>
            <person name="Yazdan S."/>
            <person name="Boulund F."/>
            <person name="Johnning A."/>
            <person name="Engstrand L."/>
            <person name="Kristiansson E."/>
            <person name="Moore E."/>
        </authorList>
    </citation>
    <scope>NUCLEOTIDE SEQUENCE [LARGE SCALE GENOMIC DNA]</scope>
    <source>
        <strain evidence="12 13">CCUG 9405</strain>
    </source>
</reference>
<dbReference type="GO" id="GO:0016757">
    <property type="term" value="F:glycosyltransferase activity"/>
    <property type="evidence" value="ECO:0007669"/>
    <property type="project" value="UniProtKB-KW"/>
</dbReference>
<dbReference type="InterPro" id="IPR004516">
    <property type="entry name" value="HisRS/HisZ"/>
</dbReference>
<feature type="domain" description="Class II Histidinyl-tRNA synthetase (HisRS)-like catalytic core" evidence="11">
    <location>
        <begin position="44"/>
        <end position="343"/>
    </location>
</feature>
<evidence type="ECO:0000256" key="4">
    <source>
        <dbReference type="ARBA" id="ARBA00011496"/>
    </source>
</evidence>
<dbReference type="Proteomes" id="UP000191094">
    <property type="component" value="Unassembled WGS sequence"/>
</dbReference>
<feature type="binding site" evidence="9">
    <location>
        <begin position="115"/>
        <end position="117"/>
    </location>
    <ligand>
        <name>L-histidine</name>
        <dbReference type="ChEBI" id="CHEBI:57595"/>
    </ligand>
</feature>
<dbReference type="Gene3D" id="3.30.930.10">
    <property type="entry name" value="Bira Bifunctional Protein, Domain 2"/>
    <property type="match status" value="1"/>
</dbReference>
<keyword evidence="6 8" id="KW-0963">Cytoplasm</keyword>
<sequence length="475" mass="53857">MSDNPDNSSSLANNMAHHNIVHNNVAHHVNIASYDANHWLLPDGVHDVLFADADKQQYLRHRLIKQLQSHGYQLVSPPLIEFTESLLQEASEDLKRQTFKLIDQVTGRLMGVRADTTPQIRRIDAKFGQAYFAKAVARYCYAGHVIHTLPNGLFGSRTPLQLGAELFGCDTIEADFELLDVLYALLSDLNLPVSWHLDLGHVGVFKRLSELANLDNTTSEHLMRCYANKALPELEQFCHCLAFGQDFYQLAIHGHDLHKLQAQFSADVANDVVIQQSLAELQRVYQHLSQAKTICGDNVCDNLPNISMDLTELSGYHYHTGLVFNLYVNNESQVVARGGRFNGQMATLAKPTIDTIKPLKPVEPPSQRLSTHYQQDRQQERQQQSRPAIGFSMDVTRLLPYFIDETESLASHWIWVVYQDIQQLNAKQADQLADVIAKLRRQGHRVIKPLTAVDKPDNITHHLHHQQGQWVLTKI</sequence>
<keyword evidence="13" id="KW-1185">Reference proteome</keyword>